<dbReference type="InterPro" id="IPR045570">
    <property type="entry name" value="Metalloprtase-TldD/E_cen_dom"/>
</dbReference>
<evidence type="ECO:0000313" key="6">
    <source>
        <dbReference type="Proteomes" id="UP001303532"/>
    </source>
</evidence>
<dbReference type="RefSeq" id="WP_323690738.1">
    <property type="nucleotide sequence ID" value="NZ_CP116341.1"/>
</dbReference>
<dbReference type="Gene3D" id="3.30.2290.10">
    <property type="entry name" value="PmbA/TldD superfamily"/>
    <property type="match status" value="1"/>
</dbReference>
<dbReference type="SUPFAM" id="SSF111283">
    <property type="entry name" value="Putative modulator of DNA gyrase, PmbA/TldD"/>
    <property type="match status" value="1"/>
</dbReference>
<dbReference type="InterPro" id="IPR045569">
    <property type="entry name" value="Metalloprtase-TldD/E_C"/>
</dbReference>
<dbReference type="PANTHER" id="PTHR43421">
    <property type="entry name" value="METALLOPROTEASE PMBA"/>
    <property type="match status" value="1"/>
</dbReference>
<dbReference type="Pfam" id="PF19290">
    <property type="entry name" value="PmbA_TldD_2nd"/>
    <property type="match status" value="1"/>
</dbReference>
<feature type="domain" description="Metalloprotease TldD/E C-terminal" evidence="3">
    <location>
        <begin position="225"/>
        <end position="445"/>
    </location>
</feature>
<comment type="similarity">
    <text evidence="1">Belongs to the peptidase U62 family.</text>
</comment>
<sequence length="447" mass="48550">MDIQQFQEELLSKAQDAKFEEAEFYYEKSNSFQVKIFEGEIDSYETSEEAGVGFRGLYNGSMGYAYTEKIDEDSISFLIESAKANADVLDEDDGTDIFEGSEHYSEHSRYSEELAAVSIPDKIEFIKEVEKKTLAYDSRITSLNYCMIQDFTEERVLANNKGLSLQGKTNGLIIFVSAVAKDGEEMKTGAGVRLTRDFNSLNAEEIAKEAAEEALSKLGETSIPSRKYPVIMRHDASASLLAAFTPIFSAEEAQKEQSLLKDKVGEGIGAETFSIVDDPFHPEALLGKNFDGEGVATEKTMIISNGTLKTLLHNRKTAKKDGVSSTGHASKASYKSTLSVAPDNLYIAPGEESQEELIAAMEEGVLITELSGLHSGTSTISGDFSVAASGFYIKDGKISSPVKQMTIAGNFFDYMNGIESVGADLKFVPGGYGSPSVKVKALSVTVD</sequence>
<gene>
    <name evidence="5" type="ORF">PGH26_08955</name>
</gene>
<organism evidence="5 6">
    <name type="scientific">Sporosarcina jeotgali</name>
    <dbReference type="NCBI Taxonomy" id="3020056"/>
    <lineage>
        <taxon>Bacteria</taxon>
        <taxon>Bacillati</taxon>
        <taxon>Bacillota</taxon>
        <taxon>Bacilli</taxon>
        <taxon>Bacillales</taxon>
        <taxon>Caryophanaceae</taxon>
        <taxon>Sporosarcina</taxon>
    </lineage>
</organism>
<dbReference type="InterPro" id="IPR002510">
    <property type="entry name" value="Metalloprtase-TldD/E_N"/>
</dbReference>
<dbReference type="Proteomes" id="UP001303532">
    <property type="component" value="Chromosome"/>
</dbReference>
<evidence type="ECO:0000259" key="4">
    <source>
        <dbReference type="Pfam" id="PF19290"/>
    </source>
</evidence>
<feature type="domain" description="Metalloprotease TldD/E central" evidence="4">
    <location>
        <begin position="113"/>
        <end position="218"/>
    </location>
</feature>
<keyword evidence="6" id="KW-1185">Reference proteome</keyword>
<proteinExistence type="inferred from homology"/>
<evidence type="ECO:0000259" key="3">
    <source>
        <dbReference type="Pfam" id="PF19289"/>
    </source>
</evidence>
<evidence type="ECO:0000313" key="5">
    <source>
        <dbReference type="EMBL" id="WOV83065.1"/>
    </source>
</evidence>
<dbReference type="PANTHER" id="PTHR43421:SF1">
    <property type="entry name" value="METALLOPROTEASE PMBA"/>
    <property type="match status" value="1"/>
</dbReference>
<dbReference type="Pfam" id="PF01523">
    <property type="entry name" value="PmbA_TldD_1st"/>
    <property type="match status" value="1"/>
</dbReference>
<dbReference type="EMBL" id="CP116341">
    <property type="protein sequence ID" value="WOV83065.1"/>
    <property type="molecule type" value="Genomic_DNA"/>
</dbReference>
<reference evidence="5 6" key="1">
    <citation type="submission" date="2023-01" db="EMBL/GenBank/DDBJ databases">
        <title>Sporosarcina sp. nov., isolated from Korean tranditional fermented seafood 'Jeotgal'.</title>
        <authorList>
            <person name="Yang A.-I."/>
        </authorList>
    </citation>
    <scope>NUCLEOTIDE SEQUENCE [LARGE SCALE GENOMIC DNA]</scope>
    <source>
        <strain evidence="5 6">B2O-1</strain>
    </source>
</reference>
<dbReference type="InterPro" id="IPR047657">
    <property type="entry name" value="PmbA"/>
</dbReference>
<dbReference type="Pfam" id="PF19289">
    <property type="entry name" value="PmbA_TldD_3rd"/>
    <property type="match status" value="1"/>
</dbReference>
<evidence type="ECO:0000256" key="1">
    <source>
        <dbReference type="ARBA" id="ARBA00005836"/>
    </source>
</evidence>
<feature type="domain" description="Metalloprotease TldD/E N-terminal" evidence="2">
    <location>
        <begin position="22"/>
        <end position="86"/>
    </location>
</feature>
<dbReference type="InterPro" id="IPR036059">
    <property type="entry name" value="TldD/PmbA_sf"/>
</dbReference>
<dbReference type="InterPro" id="IPR035068">
    <property type="entry name" value="TldD/PmbA_N"/>
</dbReference>
<name>A0ABZ0KS97_9BACL</name>
<protein>
    <submittedName>
        <fullName evidence="5">TldD/PmbA family protein</fullName>
    </submittedName>
</protein>
<accession>A0ABZ0KS97</accession>
<evidence type="ECO:0000259" key="2">
    <source>
        <dbReference type="Pfam" id="PF01523"/>
    </source>
</evidence>